<keyword evidence="3" id="KW-1185">Reference proteome</keyword>
<feature type="chain" id="PRO_5026067323" evidence="1">
    <location>
        <begin position="24"/>
        <end position="189"/>
    </location>
</feature>
<proteinExistence type="predicted"/>
<protein>
    <submittedName>
        <fullName evidence="2">Uncharacterized protein</fullName>
    </submittedName>
</protein>
<dbReference type="AlphaFoldDB" id="A0A6G0T5D4"/>
<accession>A0A6G0T5D4</accession>
<feature type="signal peptide" evidence="1">
    <location>
        <begin position="1"/>
        <end position="23"/>
    </location>
</feature>
<sequence>MKMLLSKCRLFIISLTFCYLLDSVFVNAGKKANSERSDECIDITMVCDFVFVPFSKNSRKTKISDGKTGIFTQNQFLTKSIFCIWLYLKFLPNVYIVKKKKNLKSFITIFFIIILYNKHRKHRRNFFLLAFAVQILTKIRIIHKNCCIKLKFWCIQAIKHINHFFHQPLEIILSYANKSSSFRIVFCIQ</sequence>
<reference evidence="2 3" key="1">
    <citation type="submission" date="2019-08" db="EMBL/GenBank/DDBJ databases">
        <title>The genome of the soybean aphid Biotype 1, its phylome, world population structure and adaptation to the North American continent.</title>
        <authorList>
            <person name="Giordano R."/>
            <person name="Donthu R.K."/>
            <person name="Hernandez A.G."/>
            <person name="Wright C.L."/>
            <person name="Zimin A.V."/>
        </authorList>
    </citation>
    <scope>NUCLEOTIDE SEQUENCE [LARGE SCALE GENOMIC DNA]</scope>
    <source>
        <tissue evidence="2">Whole aphids</tissue>
    </source>
</reference>
<dbReference type="EMBL" id="VYZN01000055">
    <property type="protein sequence ID" value="KAE9526197.1"/>
    <property type="molecule type" value="Genomic_DNA"/>
</dbReference>
<keyword evidence="1" id="KW-0732">Signal</keyword>
<evidence type="ECO:0000256" key="1">
    <source>
        <dbReference type="SAM" id="SignalP"/>
    </source>
</evidence>
<dbReference type="OrthoDB" id="10585456at2759"/>
<evidence type="ECO:0000313" key="3">
    <source>
        <dbReference type="Proteomes" id="UP000475862"/>
    </source>
</evidence>
<gene>
    <name evidence="2" type="ORF">AGLY_013828</name>
</gene>
<dbReference type="Proteomes" id="UP000475862">
    <property type="component" value="Unassembled WGS sequence"/>
</dbReference>
<organism evidence="2 3">
    <name type="scientific">Aphis glycines</name>
    <name type="common">Soybean aphid</name>
    <dbReference type="NCBI Taxonomy" id="307491"/>
    <lineage>
        <taxon>Eukaryota</taxon>
        <taxon>Metazoa</taxon>
        <taxon>Ecdysozoa</taxon>
        <taxon>Arthropoda</taxon>
        <taxon>Hexapoda</taxon>
        <taxon>Insecta</taxon>
        <taxon>Pterygota</taxon>
        <taxon>Neoptera</taxon>
        <taxon>Paraneoptera</taxon>
        <taxon>Hemiptera</taxon>
        <taxon>Sternorrhyncha</taxon>
        <taxon>Aphidomorpha</taxon>
        <taxon>Aphidoidea</taxon>
        <taxon>Aphididae</taxon>
        <taxon>Aphidini</taxon>
        <taxon>Aphis</taxon>
        <taxon>Aphis</taxon>
    </lineage>
</organism>
<comment type="caution">
    <text evidence="2">The sequence shown here is derived from an EMBL/GenBank/DDBJ whole genome shotgun (WGS) entry which is preliminary data.</text>
</comment>
<evidence type="ECO:0000313" key="2">
    <source>
        <dbReference type="EMBL" id="KAE9526197.1"/>
    </source>
</evidence>
<name>A0A6G0T5D4_APHGL</name>